<dbReference type="Pfam" id="PF01202">
    <property type="entry name" value="SKI"/>
    <property type="match status" value="1"/>
</dbReference>
<comment type="similarity">
    <text evidence="2 11">Belongs to the shikimate kinase family.</text>
</comment>
<keyword evidence="9 11" id="KW-0057">Aromatic amino acid biosynthesis</keyword>
<name>A0A366Y3A9_9BACI</name>
<comment type="pathway">
    <text evidence="1 11">Metabolic intermediate biosynthesis; chorismate biosynthesis; chorismate from D-erythrose 4-phosphate and phosphoenolpyruvate: step 5/7.</text>
</comment>
<keyword evidence="11" id="KW-0963">Cytoplasm</keyword>
<dbReference type="GO" id="GO:0005829">
    <property type="term" value="C:cytosol"/>
    <property type="evidence" value="ECO:0007669"/>
    <property type="project" value="TreeGrafter"/>
</dbReference>
<dbReference type="PANTHER" id="PTHR21087:SF16">
    <property type="entry name" value="SHIKIMATE KINASE 1, CHLOROPLASTIC"/>
    <property type="match status" value="1"/>
</dbReference>
<comment type="caution">
    <text evidence="11">Lacks conserved residue(s) required for the propagation of feature annotation.</text>
</comment>
<reference evidence="12 13" key="1">
    <citation type="submission" date="2018-07" db="EMBL/GenBank/DDBJ databases">
        <title>Lottiidibacillus patelloidae gen. nov., sp. nov., isolated from the intestinal tract of a marine limpet and the reclassification of B. taeanensis BH030017T, B. algicola KMM 3737T and B. hwajinpoensis SW-72T as genus Lottiidibacillus.</title>
        <authorList>
            <person name="Liu R."/>
            <person name="Huang Z."/>
        </authorList>
    </citation>
    <scope>NUCLEOTIDE SEQUENCE [LARGE SCALE GENOMIC DNA]</scope>
    <source>
        <strain evidence="12 13">BH030017</strain>
    </source>
</reference>
<evidence type="ECO:0000256" key="11">
    <source>
        <dbReference type="HAMAP-Rule" id="MF_00109"/>
    </source>
</evidence>
<proteinExistence type="inferred from homology"/>
<evidence type="ECO:0000256" key="2">
    <source>
        <dbReference type="ARBA" id="ARBA00006997"/>
    </source>
</evidence>
<dbReference type="InterPro" id="IPR027417">
    <property type="entry name" value="P-loop_NTPase"/>
</dbReference>
<dbReference type="SUPFAM" id="SSF52540">
    <property type="entry name" value="P-loop containing nucleoside triphosphate hydrolases"/>
    <property type="match status" value="1"/>
</dbReference>
<evidence type="ECO:0000256" key="4">
    <source>
        <dbReference type="ARBA" id="ARBA00022605"/>
    </source>
</evidence>
<evidence type="ECO:0000256" key="1">
    <source>
        <dbReference type="ARBA" id="ARBA00004842"/>
    </source>
</evidence>
<keyword evidence="8 11" id="KW-0067">ATP-binding</keyword>
<dbReference type="GO" id="GO:0009423">
    <property type="term" value="P:chorismate biosynthetic process"/>
    <property type="evidence" value="ECO:0007669"/>
    <property type="project" value="UniProtKB-UniRule"/>
</dbReference>
<comment type="subcellular location">
    <subcellularLocation>
        <location evidence="11">Cytoplasm</location>
    </subcellularLocation>
</comment>
<dbReference type="CDD" id="cd00464">
    <property type="entry name" value="SK"/>
    <property type="match status" value="1"/>
</dbReference>
<keyword evidence="11" id="KW-0460">Magnesium</keyword>
<dbReference type="UniPathway" id="UPA00053">
    <property type="reaction ID" value="UER00088"/>
</dbReference>
<dbReference type="InterPro" id="IPR031322">
    <property type="entry name" value="Shikimate/glucono_kinase"/>
</dbReference>
<organism evidence="12 13">
    <name type="scientific">Bacillus taeanensis</name>
    <dbReference type="NCBI Taxonomy" id="273032"/>
    <lineage>
        <taxon>Bacteria</taxon>
        <taxon>Bacillati</taxon>
        <taxon>Bacillota</taxon>
        <taxon>Bacilli</taxon>
        <taxon>Bacillales</taxon>
        <taxon>Bacillaceae</taxon>
        <taxon>Bacillus</taxon>
    </lineage>
</organism>
<dbReference type="PRINTS" id="PR01100">
    <property type="entry name" value="SHIKIMTKNASE"/>
</dbReference>
<evidence type="ECO:0000313" key="12">
    <source>
        <dbReference type="EMBL" id="RBW70681.1"/>
    </source>
</evidence>
<dbReference type="GO" id="GO:0008652">
    <property type="term" value="P:amino acid biosynthetic process"/>
    <property type="evidence" value="ECO:0007669"/>
    <property type="project" value="UniProtKB-KW"/>
</dbReference>
<dbReference type="EMBL" id="QOCW01000003">
    <property type="protein sequence ID" value="RBW70681.1"/>
    <property type="molecule type" value="Genomic_DNA"/>
</dbReference>
<dbReference type="PANTHER" id="PTHR21087">
    <property type="entry name" value="SHIKIMATE KINASE"/>
    <property type="match status" value="1"/>
</dbReference>
<dbReference type="Proteomes" id="UP000253314">
    <property type="component" value="Unassembled WGS sequence"/>
</dbReference>
<dbReference type="Gene3D" id="3.40.50.300">
    <property type="entry name" value="P-loop containing nucleotide triphosphate hydrolases"/>
    <property type="match status" value="1"/>
</dbReference>
<evidence type="ECO:0000256" key="10">
    <source>
        <dbReference type="ARBA" id="ARBA00048567"/>
    </source>
</evidence>
<comment type="catalytic activity">
    <reaction evidence="10 11">
        <text>shikimate + ATP = 3-phosphoshikimate + ADP + H(+)</text>
        <dbReference type="Rhea" id="RHEA:13121"/>
        <dbReference type="ChEBI" id="CHEBI:15378"/>
        <dbReference type="ChEBI" id="CHEBI:30616"/>
        <dbReference type="ChEBI" id="CHEBI:36208"/>
        <dbReference type="ChEBI" id="CHEBI:145989"/>
        <dbReference type="ChEBI" id="CHEBI:456216"/>
        <dbReference type="EC" id="2.7.1.71"/>
    </reaction>
</comment>
<dbReference type="InterPro" id="IPR000623">
    <property type="entry name" value="Shikimate_kinase/TSH1"/>
</dbReference>
<feature type="binding site" evidence="11">
    <location>
        <position position="129"/>
    </location>
    <ligand>
        <name>ATP</name>
        <dbReference type="ChEBI" id="CHEBI:30616"/>
    </ligand>
</feature>
<dbReference type="EC" id="2.7.1.71" evidence="3 11"/>
<keyword evidence="6 11" id="KW-0547">Nucleotide-binding</keyword>
<dbReference type="PROSITE" id="PS01128">
    <property type="entry name" value="SHIKIMATE_KINASE"/>
    <property type="match status" value="1"/>
</dbReference>
<evidence type="ECO:0000313" key="13">
    <source>
        <dbReference type="Proteomes" id="UP000253314"/>
    </source>
</evidence>
<comment type="cofactor">
    <cofactor evidence="11">
        <name>Mg(2+)</name>
        <dbReference type="ChEBI" id="CHEBI:18420"/>
    </cofactor>
    <text evidence="11">Binds 1 Mg(2+) ion per subunit.</text>
</comment>
<dbReference type="GO" id="GO:0004765">
    <property type="term" value="F:shikimate kinase activity"/>
    <property type="evidence" value="ECO:0007669"/>
    <property type="project" value="UniProtKB-UniRule"/>
</dbReference>
<dbReference type="OrthoDB" id="9800332at2"/>
<keyword evidence="5 11" id="KW-0808">Transferase</keyword>
<feature type="binding site" evidence="11">
    <location>
        <position position="147"/>
    </location>
    <ligand>
        <name>substrate</name>
    </ligand>
</feature>
<feature type="binding site" evidence="11">
    <location>
        <position position="67"/>
    </location>
    <ligand>
        <name>substrate</name>
    </ligand>
</feature>
<keyword evidence="4 11" id="KW-0028">Amino-acid biosynthesis</keyword>
<dbReference type="AlphaFoldDB" id="A0A366Y3A9"/>
<dbReference type="GO" id="GO:0005524">
    <property type="term" value="F:ATP binding"/>
    <property type="evidence" value="ECO:0007669"/>
    <property type="project" value="UniProtKB-UniRule"/>
</dbReference>
<dbReference type="GO" id="GO:0009073">
    <property type="term" value="P:aromatic amino acid family biosynthetic process"/>
    <property type="evidence" value="ECO:0007669"/>
    <property type="project" value="UniProtKB-KW"/>
</dbReference>
<dbReference type="GO" id="GO:0000287">
    <property type="term" value="F:magnesium ion binding"/>
    <property type="evidence" value="ECO:0007669"/>
    <property type="project" value="UniProtKB-UniRule"/>
</dbReference>
<feature type="binding site" evidence="11">
    <location>
        <position position="43"/>
    </location>
    <ligand>
        <name>substrate</name>
    </ligand>
</feature>
<evidence type="ECO:0000256" key="3">
    <source>
        <dbReference type="ARBA" id="ARBA00012154"/>
    </source>
</evidence>
<keyword evidence="11" id="KW-0479">Metal-binding</keyword>
<feature type="binding site" evidence="11">
    <location>
        <begin position="21"/>
        <end position="26"/>
    </location>
    <ligand>
        <name>ATP</name>
        <dbReference type="ChEBI" id="CHEBI:30616"/>
    </ligand>
</feature>
<accession>A0A366Y3A9</accession>
<evidence type="ECO:0000256" key="8">
    <source>
        <dbReference type="ARBA" id="ARBA00022840"/>
    </source>
</evidence>
<comment type="subunit">
    <text evidence="11">Monomer.</text>
</comment>
<evidence type="ECO:0000256" key="5">
    <source>
        <dbReference type="ARBA" id="ARBA00022679"/>
    </source>
</evidence>
<evidence type="ECO:0000256" key="7">
    <source>
        <dbReference type="ARBA" id="ARBA00022777"/>
    </source>
</evidence>
<gene>
    <name evidence="11" type="primary">aroK</name>
    <name evidence="12" type="ORF">DS031_04140</name>
</gene>
<comment type="function">
    <text evidence="11">Catalyzes the specific phosphorylation of the 3-hydroxyl group of shikimic acid using ATP as a cosubstrate.</text>
</comment>
<sequence>MNSKRITPIREMNIVLIGFMGVGKTTIGKLIAKKLYREFIDIDHEIEQKYEMSVSDIFKTLGEQEFRKIEKEFVLDIVNNKRLKVVSLGGGAFLQEEIKKACLSNSIVFLIDLSWDNWKERLDLIIDSRPILQKKKFKEIEELFIERKKAYSLHNSRVSTDNLDAEEVADYIVDVLKFSWDINQPHRE</sequence>
<comment type="caution">
    <text evidence="12">The sequence shown here is derived from an EMBL/GenBank/DDBJ whole genome shotgun (WGS) entry which is preliminary data.</text>
</comment>
<dbReference type="RefSeq" id="WP_113804676.1">
    <property type="nucleotide sequence ID" value="NZ_QOCW01000003.1"/>
</dbReference>
<feature type="binding site" evidence="11">
    <location>
        <position position="90"/>
    </location>
    <ligand>
        <name>substrate</name>
    </ligand>
</feature>
<protein>
    <recommendedName>
        <fullName evidence="3 11">Shikimate kinase</fullName>
        <shortName evidence="11">SK</shortName>
        <ecNumber evidence="3 11">2.7.1.71</ecNumber>
    </recommendedName>
</protein>
<evidence type="ECO:0000256" key="9">
    <source>
        <dbReference type="ARBA" id="ARBA00023141"/>
    </source>
</evidence>
<keyword evidence="13" id="KW-1185">Reference proteome</keyword>
<dbReference type="HAMAP" id="MF_00109">
    <property type="entry name" value="Shikimate_kinase"/>
    <property type="match status" value="1"/>
</dbReference>
<keyword evidence="7 11" id="KW-0418">Kinase</keyword>
<evidence type="ECO:0000256" key="6">
    <source>
        <dbReference type="ARBA" id="ARBA00022741"/>
    </source>
</evidence>
<dbReference type="InterPro" id="IPR023000">
    <property type="entry name" value="Shikimate_kinase_CS"/>
</dbReference>
<feature type="binding site" evidence="11">
    <location>
        <position position="25"/>
    </location>
    <ligand>
        <name>Mg(2+)</name>
        <dbReference type="ChEBI" id="CHEBI:18420"/>
    </ligand>
</feature>